<evidence type="ECO:0000313" key="3">
    <source>
        <dbReference type="Proteomes" id="UP001187192"/>
    </source>
</evidence>
<dbReference type="AlphaFoldDB" id="A0AA88E3T0"/>
<organism evidence="2 3">
    <name type="scientific">Ficus carica</name>
    <name type="common">Common fig</name>
    <dbReference type="NCBI Taxonomy" id="3494"/>
    <lineage>
        <taxon>Eukaryota</taxon>
        <taxon>Viridiplantae</taxon>
        <taxon>Streptophyta</taxon>
        <taxon>Embryophyta</taxon>
        <taxon>Tracheophyta</taxon>
        <taxon>Spermatophyta</taxon>
        <taxon>Magnoliopsida</taxon>
        <taxon>eudicotyledons</taxon>
        <taxon>Gunneridae</taxon>
        <taxon>Pentapetalae</taxon>
        <taxon>rosids</taxon>
        <taxon>fabids</taxon>
        <taxon>Rosales</taxon>
        <taxon>Moraceae</taxon>
        <taxon>Ficeae</taxon>
        <taxon>Ficus</taxon>
    </lineage>
</organism>
<name>A0AA88E3T0_FICCA</name>
<evidence type="ECO:0000313" key="2">
    <source>
        <dbReference type="EMBL" id="GMN67389.1"/>
    </source>
</evidence>
<gene>
    <name evidence="2" type="ORF">TIFTF001_036443</name>
</gene>
<keyword evidence="3" id="KW-1185">Reference proteome</keyword>
<feature type="region of interest" description="Disordered" evidence="1">
    <location>
        <begin position="103"/>
        <end position="127"/>
    </location>
</feature>
<sequence>MVAATSLLAGPGARGDPTGLASWDTRWVCGPAGATGPIGGRRVALGLGQQRTRCDVRHRQKGYSIQFVSDCPQGMIRRVTGVGGRHQQAIGCRYERVLGFDSIVPPRPTGRPKGLKGSEPRSQSGGRSYIVIGSSRIQCCGSRHVSDAPRVKAIPRRRTVGGKGVVGGKVKGRLGTHVARRGWLEREPPPGVTISKRIVQLMGSGIGA</sequence>
<dbReference type="EMBL" id="BTGU01000442">
    <property type="protein sequence ID" value="GMN67389.1"/>
    <property type="molecule type" value="Genomic_DNA"/>
</dbReference>
<proteinExistence type="predicted"/>
<evidence type="ECO:0000256" key="1">
    <source>
        <dbReference type="SAM" id="MobiDB-lite"/>
    </source>
</evidence>
<dbReference type="Proteomes" id="UP001187192">
    <property type="component" value="Unassembled WGS sequence"/>
</dbReference>
<comment type="caution">
    <text evidence="2">The sequence shown here is derived from an EMBL/GenBank/DDBJ whole genome shotgun (WGS) entry which is preliminary data.</text>
</comment>
<accession>A0AA88E3T0</accession>
<reference evidence="2" key="1">
    <citation type="submission" date="2023-07" db="EMBL/GenBank/DDBJ databases">
        <title>draft genome sequence of fig (Ficus carica).</title>
        <authorList>
            <person name="Takahashi T."/>
            <person name="Nishimura K."/>
        </authorList>
    </citation>
    <scope>NUCLEOTIDE SEQUENCE</scope>
</reference>
<protein>
    <submittedName>
        <fullName evidence="2">Uncharacterized protein</fullName>
    </submittedName>
</protein>